<dbReference type="GO" id="GO:0007165">
    <property type="term" value="P:signal transduction"/>
    <property type="evidence" value="ECO:0007669"/>
    <property type="project" value="InterPro"/>
</dbReference>
<dbReference type="AlphaFoldDB" id="A0A9Q1BJE4"/>
<evidence type="ECO:0000259" key="1">
    <source>
        <dbReference type="PROSITE" id="PS50017"/>
    </source>
</evidence>
<gene>
    <name evidence="2" type="ORF">HOLleu_29716</name>
</gene>
<evidence type="ECO:0000313" key="2">
    <source>
        <dbReference type="EMBL" id="KAJ8027692.1"/>
    </source>
</evidence>
<dbReference type="Pfam" id="PF00531">
    <property type="entry name" value="Death"/>
    <property type="match status" value="1"/>
</dbReference>
<dbReference type="PROSITE" id="PS50017">
    <property type="entry name" value="DEATH_DOMAIN"/>
    <property type="match status" value="1"/>
</dbReference>
<feature type="domain" description="Death" evidence="1">
    <location>
        <begin position="18"/>
        <end position="89"/>
    </location>
</feature>
<evidence type="ECO:0000313" key="3">
    <source>
        <dbReference type="Proteomes" id="UP001152320"/>
    </source>
</evidence>
<reference evidence="2" key="1">
    <citation type="submission" date="2021-10" db="EMBL/GenBank/DDBJ databases">
        <title>Tropical sea cucumber genome reveals ecological adaptation and Cuvierian tubules defense mechanism.</title>
        <authorList>
            <person name="Chen T."/>
        </authorList>
    </citation>
    <scope>NUCLEOTIDE SEQUENCE</scope>
    <source>
        <strain evidence="2">Nanhai2018</strain>
        <tissue evidence="2">Muscle</tissue>
    </source>
</reference>
<comment type="caution">
    <text evidence="2">The sequence shown here is derived from an EMBL/GenBank/DDBJ whole genome shotgun (WGS) entry which is preliminary data.</text>
</comment>
<proteinExistence type="predicted"/>
<dbReference type="Gene3D" id="1.10.533.10">
    <property type="entry name" value="Death Domain, Fas"/>
    <property type="match status" value="1"/>
</dbReference>
<organism evidence="2 3">
    <name type="scientific">Holothuria leucospilota</name>
    <name type="common">Black long sea cucumber</name>
    <name type="synonym">Mertensiothuria leucospilota</name>
    <dbReference type="NCBI Taxonomy" id="206669"/>
    <lineage>
        <taxon>Eukaryota</taxon>
        <taxon>Metazoa</taxon>
        <taxon>Echinodermata</taxon>
        <taxon>Eleutherozoa</taxon>
        <taxon>Echinozoa</taxon>
        <taxon>Holothuroidea</taxon>
        <taxon>Aspidochirotacea</taxon>
        <taxon>Aspidochirotida</taxon>
        <taxon>Holothuriidae</taxon>
        <taxon>Holothuria</taxon>
    </lineage>
</organism>
<dbReference type="CDD" id="cd01670">
    <property type="entry name" value="Death"/>
    <property type="match status" value="1"/>
</dbReference>
<dbReference type="OrthoDB" id="100767at2759"/>
<dbReference type="InterPro" id="IPR011029">
    <property type="entry name" value="DEATH-like_dom_sf"/>
</dbReference>
<keyword evidence="3" id="KW-1185">Reference proteome</keyword>
<dbReference type="EMBL" id="JAIZAY010000015">
    <property type="protein sequence ID" value="KAJ8027692.1"/>
    <property type="molecule type" value="Genomic_DNA"/>
</dbReference>
<name>A0A9Q1BJE4_HOLLE</name>
<sequence length="96" mass="11352">MRYATSRNRQQELSHKIAEWKKIARYLTIKEAQINSIQRDYDGHTQEQTYQMLLLWKRKKGDDATYRALVQALRQAQLNDLADELSPKQGKMDIIS</sequence>
<dbReference type="Proteomes" id="UP001152320">
    <property type="component" value="Chromosome 15"/>
</dbReference>
<accession>A0A9Q1BJE4</accession>
<protein>
    <submittedName>
        <fullName evidence="2">FAS-associated death domain protein</fullName>
    </submittedName>
</protein>
<dbReference type="SUPFAM" id="SSF47986">
    <property type="entry name" value="DEATH domain"/>
    <property type="match status" value="1"/>
</dbReference>
<dbReference type="InterPro" id="IPR000488">
    <property type="entry name" value="Death_dom"/>
</dbReference>
<dbReference type="PANTHER" id="PTHR15077">
    <property type="entry name" value="FAS-ASSOCIATING DEATH DOMAIN-CONTAINING PROTEIN FADD"/>
    <property type="match status" value="1"/>
</dbReference>
<dbReference type="SMART" id="SM00005">
    <property type="entry name" value="DEATH"/>
    <property type="match status" value="1"/>
</dbReference>
<dbReference type="InterPro" id="IPR016729">
    <property type="entry name" value="FADD"/>
</dbReference>